<dbReference type="EMBL" id="CM023483">
    <property type="protein sequence ID" value="KAH6936665.1"/>
    <property type="molecule type" value="Genomic_DNA"/>
</dbReference>
<accession>A0ACB7SPX1</accession>
<keyword evidence="2" id="KW-1185">Reference proteome</keyword>
<gene>
    <name evidence="1" type="ORF">HPB50_020572</name>
</gene>
<dbReference type="Proteomes" id="UP000821845">
    <property type="component" value="Chromosome 3"/>
</dbReference>
<reference evidence="1" key="1">
    <citation type="submission" date="2020-05" db="EMBL/GenBank/DDBJ databases">
        <title>Large-scale comparative analyses of tick genomes elucidate their genetic diversity and vector capacities.</title>
        <authorList>
            <person name="Jia N."/>
            <person name="Wang J."/>
            <person name="Shi W."/>
            <person name="Du L."/>
            <person name="Sun Y."/>
            <person name="Zhan W."/>
            <person name="Jiang J."/>
            <person name="Wang Q."/>
            <person name="Zhang B."/>
            <person name="Ji P."/>
            <person name="Sakyi L.B."/>
            <person name="Cui X."/>
            <person name="Yuan T."/>
            <person name="Jiang B."/>
            <person name="Yang W."/>
            <person name="Lam T.T.-Y."/>
            <person name="Chang Q."/>
            <person name="Ding S."/>
            <person name="Wang X."/>
            <person name="Zhu J."/>
            <person name="Ruan X."/>
            <person name="Zhao L."/>
            <person name="Wei J."/>
            <person name="Que T."/>
            <person name="Du C."/>
            <person name="Cheng J."/>
            <person name="Dai P."/>
            <person name="Han X."/>
            <person name="Huang E."/>
            <person name="Gao Y."/>
            <person name="Liu J."/>
            <person name="Shao H."/>
            <person name="Ye R."/>
            <person name="Li L."/>
            <person name="Wei W."/>
            <person name="Wang X."/>
            <person name="Wang C."/>
            <person name="Yang T."/>
            <person name="Huo Q."/>
            <person name="Li W."/>
            <person name="Guo W."/>
            <person name="Chen H."/>
            <person name="Zhou L."/>
            <person name="Ni X."/>
            <person name="Tian J."/>
            <person name="Zhou Y."/>
            <person name="Sheng Y."/>
            <person name="Liu T."/>
            <person name="Pan Y."/>
            <person name="Xia L."/>
            <person name="Li J."/>
            <person name="Zhao F."/>
            <person name="Cao W."/>
        </authorList>
    </citation>
    <scope>NUCLEOTIDE SEQUENCE</scope>
    <source>
        <strain evidence="1">Hyas-2018</strain>
    </source>
</reference>
<proteinExistence type="predicted"/>
<evidence type="ECO:0000313" key="1">
    <source>
        <dbReference type="EMBL" id="KAH6936665.1"/>
    </source>
</evidence>
<name>A0ACB7SPX1_HYAAI</name>
<organism evidence="1 2">
    <name type="scientific">Hyalomma asiaticum</name>
    <name type="common">Tick</name>
    <dbReference type="NCBI Taxonomy" id="266040"/>
    <lineage>
        <taxon>Eukaryota</taxon>
        <taxon>Metazoa</taxon>
        <taxon>Ecdysozoa</taxon>
        <taxon>Arthropoda</taxon>
        <taxon>Chelicerata</taxon>
        <taxon>Arachnida</taxon>
        <taxon>Acari</taxon>
        <taxon>Parasitiformes</taxon>
        <taxon>Ixodida</taxon>
        <taxon>Ixodoidea</taxon>
        <taxon>Ixodidae</taxon>
        <taxon>Hyalomminae</taxon>
        <taxon>Hyalomma</taxon>
    </lineage>
</organism>
<protein>
    <submittedName>
        <fullName evidence="1">Uncharacterized protein</fullName>
    </submittedName>
</protein>
<evidence type="ECO:0000313" key="2">
    <source>
        <dbReference type="Proteomes" id="UP000821845"/>
    </source>
</evidence>
<comment type="caution">
    <text evidence="1">The sequence shown here is derived from an EMBL/GenBank/DDBJ whole genome shotgun (WGS) entry which is preliminary data.</text>
</comment>
<sequence>MLSIQTGTLTLTPALKLTELRVPTKVTAGATLTLDCIFDLEGDDLYSVKWYKDNKEFYRFLPSDVPRRQLYPVEGISVSLNGDSNSSVTLNNVSRSASGRYICEISCDAPSFKTVSFSEYLHVVEKPPEVRVPPFGLLGDMVYLDCSYDSENAEAQTVTWLKDGEEFYQFSPRREPSVMTFDVKGVNVNIELSNGSTVCLEKLSSSTAGTYSCEVSSEQLLFRSTAGGNLAIVERLPATPRISASIAGDEVQVTCVGVHSKPHPTLYLFIDDRLSNSTTTVRGDIDGLFTASLRATTTVGKPGAEGVQVRVRCEALFSDAYSATVEKTIRIEPRWRLLSRASFPKGRCAEKALAVFSKVWMAFAEVQEASTIHDDSFELFQ</sequence>